<name>A0A2K2U8V7_9ACTN</name>
<gene>
    <name evidence="3" type="ORF">C2L71_11280</name>
</gene>
<comment type="caution">
    <text evidence="3">The sequence shown here is derived from an EMBL/GenBank/DDBJ whole genome shotgun (WGS) entry which is preliminary data.</text>
</comment>
<dbReference type="Proteomes" id="UP000236197">
    <property type="component" value="Unassembled WGS sequence"/>
</dbReference>
<organism evidence="3 4">
    <name type="scientific">Enteroscipio rubneri</name>
    <dbReference type="NCBI Taxonomy" id="2070686"/>
    <lineage>
        <taxon>Bacteria</taxon>
        <taxon>Bacillati</taxon>
        <taxon>Actinomycetota</taxon>
        <taxon>Coriobacteriia</taxon>
        <taxon>Eggerthellales</taxon>
        <taxon>Eggerthellaceae</taxon>
        <taxon>Enteroscipio</taxon>
    </lineage>
</organism>
<protein>
    <submittedName>
        <fullName evidence="3">Relaxase</fullName>
    </submittedName>
</protein>
<dbReference type="InterPro" id="IPR005094">
    <property type="entry name" value="Endonuclease_MobA/VirD2"/>
</dbReference>
<reference evidence="4" key="1">
    <citation type="submission" date="2018-01" db="EMBL/GenBank/DDBJ databases">
        <title>Rubneribacter badeniensis gen. nov., sp. nov., and Colonibacter rubneri, gen. nov., sp. nov., WGS of new members of the Eggerthellaceae.</title>
        <authorList>
            <person name="Danylec N."/>
            <person name="Stoll D.A."/>
            <person name="Doetsch A."/>
            <person name="Kulling S.E."/>
            <person name="Huch M."/>
        </authorList>
    </citation>
    <scope>NUCLEOTIDE SEQUENCE [LARGE SCALE GENOMIC DNA]</scope>
    <source>
        <strain evidence="4">ResAG-96</strain>
    </source>
</reference>
<dbReference type="EMBL" id="PPEK01000021">
    <property type="protein sequence ID" value="PNV66776.1"/>
    <property type="molecule type" value="Genomic_DNA"/>
</dbReference>
<dbReference type="Pfam" id="PF03432">
    <property type="entry name" value="Relaxase"/>
    <property type="match status" value="1"/>
</dbReference>
<accession>A0A2K2U8V7</accession>
<evidence type="ECO:0000313" key="3">
    <source>
        <dbReference type="EMBL" id="PNV66776.1"/>
    </source>
</evidence>
<evidence type="ECO:0000259" key="2">
    <source>
        <dbReference type="Pfam" id="PF03432"/>
    </source>
</evidence>
<feature type="region of interest" description="Disordered" evidence="1">
    <location>
        <begin position="279"/>
        <end position="303"/>
    </location>
</feature>
<feature type="compositionally biased region" description="Basic and acidic residues" evidence="1">
    <location>
        <begin position="500"/>
        <end position="510"/>
    </location>
</feature>
<evidence type="ECO:0000313" key="4">
    <source>
        <dbReference type="Proteomes" id="UP000236197"/>
    </source>
</evidence>
<feature type="compositionally biased region" description="Basic and acidic residues" evidence="1">
    <location>
        <begin position="77"/>
        <end position="100"/>
    </location>
</feature>
<proteinExistence type="predicted"/>
<evidence type="ECO:0000256" key="1">
    <source>
        <dbReference type="SAM" id="MobiDB-lite"/>
    </source>
</evidence>
<feature type="domain" description="MobA/VirD2-like nuclease" evidence="2">
    <location>
        <begin position="164"/>
        <end position="276"/>
    </location>
</feature>
<sequence length="541" mass="61109">MRPHEVRPHPPFGAASRQRDPRVQRPPGRRRRQGDIAHPQGNAPVRHEPEPGDACAQLHLLLPTARKAPIRVPGHRPPGDPREAGCRERPAGKAVRGDVTARDRDVREVVRMPVLKPISGHGSCVPVQRYLEKNGRALARDFFNFSETPDADLMREPESGKPFDWATEMDAFRAECGNDDPWNGKRARTFKHFVLSPSPEDEVSLDELRELAHAWALRFFPEHHIAIIYHDDNENRIPHAHIVVNNTNVVTGRRMRTDNPLDLNRALQEMAAERGLRALSNERPEPSTGFQRLAANKGEPRAKARTLQETYRSRAERRAEAAGGYSWVADIRNRVSVAKGLARNEQEFRSILVMMGVGIEDNSPRARRQDWIFSLADAPARRVSGERLGASFGKAALERRLLGARAEHLPDASSREFLRLARKAVELKDLDELDSLSNALEVCGKWRIMSLDAADSAIAAQRGRLRNGVPASQETRIWKEIEALEHARDFLKERKALPLHDVNRRDDRASGKGGWAGEPSGSERSAPQREQPRERREERQR</sequence>
<feature type="region of interest" description="Disordered" evidence="1">
    <location>
        <begin position="68"/>
        <end position="100"/>
    </location>
</feature>
<feature type="region of interest" description="Disordered" evidence="1">
    <location>
        <begin position="1"/>
        <end position="52"/>
    </location>
</feature>
<feature type="region of interest" description="Disordered" evidence="1">
    <location>
        <begin position="500"/>
        <end position="541"/>
    </location>
</feature>
<dbReference type="AlphaFoldDB" id="A0A2K2U8V7"/>
<feature type="compositionally biased region" description="Basic and acidic residues" evidence="1">
    <location>
        <begin position="526"/>
        <end position="541"/>
    </location>
</feature>
<keyword evidence="4" id="KW-1185">Reference proteome</keyword>